<gene>
    <name evidence="3" type="ordered locus">Desaci_1563</name>
</gene>
<evidence type="ECO:0000259" key="1">
    <source>
        <dbReference type="Pfam" id="PF07238"/>
    </source>
</evidence>
<dbReference type="STRING" id="646529.Desaci_1563"/>
<dbReference type="InterPro" id="IPR009926">
    <property type="entry name" value="T3SS_YcgR_PilZN"/>
</dbReference>
<dbReference type="Proteomes" id="UP000002892">
    <property type="component" value="Chromosome"/>
</dbReference>
<dbReference type="eggNOG" id="COG5581">
    <property type="taxonomic scope" value="Bacteria"/>
</dbReference>
<accession>I4D443</accession>
<feature type="domain" description="Type III secretion system flagellar brake protein YcgR PilZN" evidence="2">
    <location>
        <begin position="12"/>
        <end position="94"/>
    </location>
</feature>
<dbReference type="AlphaFoldDB" id="I4D443"/>
<dbReference type="Pfam" id="PF12945">
    <property type="entry name" value="PilZNR"/>
    <property type="match status" value="1"/>
</dbReference>
<dbReference type="KEGG" id="dai:Desaci_1563"/>
<organism evidence="3 4">
    <name type="scientific">Desulfosporosinus acidiphilus (strain DSM 22704 / JCM 16185 / SJ4)</name>
    <dbReference type="NCBI Taxonomy" id="646529"/>
    <lineage>
        <taxon>Bacteria</taxon>
        <taxon>Bacillati</taxon>
        <taxon>Bacillota</taxon>
        <taxon>Clostridia</taxon>
        <taxon>Eubacteriales</taxon>
        <taxon>Desulfitobacteriaceae</taxon>
        <taxon>Desulfosporosinus</taxon>
    </lineage>
</organism>
<dbReference type="EMBL" id="CP003639">
    <property type="protein sequence ID" value="AFM40567.1"/>
    <property type="molecule type" value="Genomic_DNA"/>
</dbReference>
<reference evidence="3 4" key="1">
    <citation type="journal article" date="2012" name="J. Bacteriol.">
        <title>Complete genome sequences of Desulfosporosinus orientis DSM765T, Desulfosporosinus youngiae DSM17734T, Desulfosporosinus meridiei DSM13257T, and Desulfosporosinus acidiphilus DSM22704T.</title>
        <authorList>
            <person name="Pester M."/>
            <person name="Brambilla E."/>
            <person name="Alazard D."/>
            <person name="Rattei T."/>
            <person name="Weinmaier T."/>
            <person name="Han J."/>
            <person name="Lucas S."/>
            <person name="Lapidus A."/>
            <person name="Cheng J.F."/>
            <person name="Goodwin L."/>
            <person name="Pitluck S."/>
            <person name="Peters L."/>
            <person name="Ovchinnikova G."/>
            <person name="Teshima H."/>
            <person name="Detter J.C."/>
            <person name="Han C.S."/>
            <person name="Tapia R."/>
            <person name="Land M.L."/>
            <person name="Hauser L."/>
            <person name="Kyrpides N.C."/>
            <person name="Ivanova N.N."/>
            <person name="Pagani I."/>
            <person name="Huntmann M."/>
            <person name="Wei C.L."/>
            <person name="Davenport K.W."/>
            <person name="Daligault H."/>
            <person name="Chain P.S."/>
            <person name="Chen A."/>
            <person name="Mavromatis K."/>
            <person name="Markowitz V."/>
            <person name="Szeto E."/>
            <person name="Mikhailova N."/>
            <person name="Pati A."/>
            <person name="Wagner M."/>
            <person name="Woyke T."/>
            <person name="Ollivier B."/>
            <person name="Klenk H.P."/>
            <person name="Spring S."/>
            <person name="Loy A."/>
        </authorList>
    </citation>
    <scope>NUCLEOTIDE SEQUENCE [LARGE SCALE GENOMIC DNA]</scope>
    <source>
        <strain evidence="4">DSM 22704 / JCM 16185 / SJ4</strain>
    </source>
</reference>
<dbReference type="OrthoDB" id="3493at2"/>
<evidence type="ECO:0000259" key="2">
    <source>
        <dbReference type="Pfam" id="PF12945"/>
    </source>
</evidence>
<feature type="domain" description="PilZ" evidence="1">
    <location>
        <begin position="101"/>
        <end position="207"/>
    </location>
</feature>
<dbReference type="GO" id="GO:0016740">
    <property type="term" value="F:transferase activity"/>
    <property type="evidence" value="ECO:0007669"/>
    <property type="project" value="UniProtKB-KW"/>
</dbReference>
<dbReference type="GO" id="GO:0035438">
    <property type="term" value="F:cyclic-di-GMP binding"/>
    <property type="evidence" value="ECO:0007669"/>
    <property type="project" value="InterPro"/>
</dbReference>
<protein>
    <submittedName>
        <fullName evidence="3">Putative glycosyltransferase</fullName>
    </submittedName>
</protein>
<dbReference type="Pfam" id="PF07238">
    <property type="entry name" value="PilZ"/>
    <property type="match status" value="1"/>
</dbReference>
<keyword evidence="4" id="KW-1185">Reference proteome</keyword>
<dbReference type="InterPro" id="IPR009875">
    <property type="entry name" value="PilZ_domain"/>
</dbReference>
<sequence length="218" mass="25189">MSFSQFHKKLSPGLSIILEVLEGEYKGKYRSRIEEVEEMFITVGAPFVKGDLIPLRLGMELNVVFWDEISAYSFSTKIVKRAADPIYILVLDMPGTIVKTQRRNYVRVTSIFPLIFQLPSEGLSKNYKGTMLDFSGGGIRFLTEKHVEEESILNVHLEFAKEGIATKVRVVRTEEIEDSKPKRYRVSAEFVEISERTRDQIIRHIFEIQRTLRKKGLE</sequence>
<evidence type="ECO:0000313" key="4">
    <source>
        <dbReference type="Proteomes" id="UP000002892"/>
    </source>
</evidence>
<keyword evidence="3" id="KW-0808">Transferase</keyword>
<proteinExistence type="predicted"/>
<name>I4D443_DESAJ</name>
<dbReference type="Gene3D" id="2.40.10.220">
    <property type="entry name" value="predicted glycosyltransferase like domains"/>
    <property type="match status" value="1"/>
</dbReference>
<dbReference type="RefSeq" id="WP_014826574.1">
    <property type="nucleotide sequence ID" value="NC_018068.1"/>
</dbReference>
<evidence type="ECO:0000313" key="3">
    <source>
        <dbReference type="EMBL" id="AFM40567.1"/>
    </source>
</evidence>
<dbReference type="HOGENOM" id="CLU_086342_1_0_9"/>